<name>A0AAD9J0R2_9ANNE</name>
<dbReference type="Proteomes" id="UP001208570">
    <property type="component" value="Unassembled WGS sequence"/>
</dbReference>
<gene>
    <name evidence="3" type="ORF">LSH36_756g01029</name>
</gene>
<keyword evidence="2" id="KW-1133">Transmembrane helix</keyword>
<dbReference type="EMBL" id="JAODUP010000756">
    <property type="protein sequence ID" value="KAK2144447.1"/>
    <property type="molecule type" value="Genomic_DNA"/>
</dbReference>
<protein>
    <submittedName>
        <fullName evidence="3">Uncharacterized protein</fullName>
    </submittedName>
</protein>
<accession>A0AAD9J0R2</accession>
<evidence type="ECO:0000313" key="4">
    <source>
        <dbReference type="Proteomes" id="UP001208570"/>
    </source>
</evidence>
<organism evidence="3 4">
    <name type="scientific">Paralvinella palmiformis</name>
    <dbReference type="NCBI Taxonomy" id="53620"/>
    <lineage>
        <taxon>Eukaryota</taxon>
        <taxon>Metazoa</taxon>
        <taxon>Spiralia</taxon>
        <taxon>Lophotrochozoa</taxon>
        <taxon>Annelida</taxon>
        <taxon>Polychaeta</taxon>
        <taxon>Sedentaria</taxon>
        <taxon>Canalipalpata</taxon>
        <taxon>Terebellida</taxon>
        <taxon>Terebelliformia</taxon>
        <taxon>Alvinellidae</taxon>
        <taxon>Paralvinella</taxon>
    </lineage>
</organism>
<keyword evidence="2" id="KW-0812">Transmembrane</keyword>
<reference evidence="3" key="1">
    <citation type="journal article" date="2023" name="Mol. Biol. Evol.">
        <title>Third-Generation Sequencing Reveals the Adaptive Role of the Epigenome in Three Deep-Sea Polychaetes.</title>
        <authorList>
            <person name="Perez M."/>
            <person name="Aroh O."/>
            <person name="Sun Y."/>
            <person name="Lan Y."/>
            <person name="Juniper S.K."/>
            <person name="Young C.R."/>
            <person name="Angers B."/>
            <person name="Qian P.Y."/>
        </authorList>
    </citation>
    <scope>NUCLEOTIDE SEQUENCE</scope>
    <source>
        <strain evidence="3">P08H-3</strain>
    </source>
</reference>
<sequence length="183" mass="20305">MINRRRQGAKHLGSNPSPAMSEGSSMIHSVSFVRFDSGWTFKQTLTEGSDGFPYGILIVVSIGVALGVFIGGLVLSLVYFYMKRKRNPYQEPPQTDSQQDYYHSSATLKKSVPPQSPGLLMTRDLCPTITYEDHEHVCPGNTPHLHDGYYSAKPTNYPVTRVYDACASSVQRSGHVYESPQVS</sequence>
<evidence type="ECO:0000313" key="3">
    <source>
        <dbReference type="EMBL" id="KAK2144447.1"/>
    </source>
</evidence>
<comment type="caution">
    <text evidence="3">The sequence shown here is derived from an EMBL/GenBank/DDBJ whole genome shotgun (WGS) entry which is preliminary data.</text>
</comment>
<feature type="transmembrane region" description="Helical" evidence="2">
    <location>
        <begin position="54"/>
        <end position="81"/>
    </location>
</feature>
<evidence type="ECO:0000256" key="1">
    <source>
        <dbReference type="SAM" id="MobiDB-lite"/>
    </source>
</evidence>
<keyword evidence="2" id="KW-0472">Membrane</keyword>
<feature type="region of interest" description="Disordered" evidence="1">
    <location>
        <begin position="1"/>
        <end position="23"/>
    </location>
</feature>
<dbReference type="AlphaFoldDB" id="A0AAD9J0R2"/>
<proteinExistence type="predicted"/>
<keyword evidence="4" id="KW-1185">Reference proteome</keyword>
<evidence type="ECO:0000256" key="2">
    <source>
        <dbReference type="SAM" id="Phobius"/>
    </source>
</evidence>
<feature type="compositionally biased region" description="Polar residues" evidence="1">
    <location>
        <begin position="14"/>
        <end position="23"/>
    </location>
</feature>